<dbReference type="EMBL" id="LVVM01004113">
    <property type="protein sequence ID" value="OJA13532.1"/>
    <property type="molecule type" value="Genomic_DNA"/>
</dbReference>
<reference evidence="1 2" key="1">
    <citation type="submission" date="2016-03" db="EMBL/GenBank/DDBJ databases">
        <title>Comparative genomics of the ectomycorrhizal sister species Rhizopogon vinicolor and Rhizopogon vesiculosus (Basidiomycota: Boletales) reveals a divergence of the mating type B locus.</title>
        <authorList>
            <person name="Mujic A.B."/>
            <person name="Kuo A."/>
            <person name="Tritt A."/>
            <person name="Lipzen A."/>
            <person name="Chen C."/>
            <person name="Johnson J."/>
            <person name="Sharma A."/>
            <person name="Barry K."/>
            <person name="Grigoriev I.V."/>
            <person name="Spatafora J.W."/>
        </authorList>
    </citation>
    <scope>NUCLEOTIDE SEQUENCE [LARGE SCALE GENOMIC DNA]</scope>
    <source>
        <strain evidence="1 2">AM-OR11-056</strain>
    </source>
</reference>
<proteinExistence type="predicted"/>
<dbReference type="AlphaFoldDB" id="A0A1J8QP50"/>
<accession>A0A1J8QP50</accession>
<evidence type="ECO:0000313" key="1">
    <source>
        <dbReference type="EMBL" id="OJA13532.1"/>
    </source>
</evidence>
<keyword evidence="2" id="KW-1185">Reference proteome</keyword>
<sequence length="37" mass="3866">MDDLSVDFKIEPTPIPSAAIKKLESYPHATGGLGPAV</sequence>
<evidence type="ECO:0000313" key="2">
    <source>
        <dbReference type="Proteomes" id="UP000183567"/>
    </source>
</evidence>
<organism evidence="1 2">
    <name type="scientific">Rhizopogon vesiculosus</name>
    <dbReference type="NCBI Taxonomy" id="180088"/>
    <lineage>
        <taxon>Eukaryota</taxon>
        <taxon>Fungi</taxon>
        <taxon>Dikarya</taxon>
        <taxon>Basidiomycota</taxon>
        <taxon>Agaricomycotina</taxon>
        <taxon>Agaricomycetes</taxon>
        <taxon>Agaricomycetidae</taxon>
        <taxon>Boletales</taxon>
        <taxon>Suillineae</taxon>
        <taxon>Rhizopogonaceae</taxon>
        <taxon>Rhizopogon</taxon>
    </lineage>
</organism>
<name>A0A1J8QP50_9AGAM</name>
<protein>
    <submittedName>
        <fullName evidence="1">Uncharacterized protein</fullName>
    </submittedName>
</protein>
<comment type="caution">
    <text evidence="1">The sequence shown here is derived from an EMBL/GenBank/DDBJ whole genome shotgun (WGS) entry which is preliminary data.</text>
</comment>
<dbReference type="Proteomes" id="UP000183567">
    <property type="component" value="Unassembled WGS sequence"/>
</dbReference>
<gene>
    <name evidence="1" type="ORF">AZE42_14161</name>
</gene>